<evidence type="ECO:0000256" key="6">
    <source>
        <dbReference type="ARBA" id="ARBA00022968"/>
    </source>
</evidence>
<evidence type="ECO:0000256" key="4">
    <source>
        <dbReference type="ARBA" id="ARBA00022679"/>
    </source>
</evidence>
<comment type="caution">
    <text evidence="10">The sequence shown here is derived from an EMBL/GenBank/DDBJ whole genome shotgun (WGS) entry which is preliminary data.</text>
</comment>
<comment type="similarity">
    <text evidence="3">Belongs to the MNN1/MNT family.</text>
</comment>
<protein>
    <recommendedName>
        <fullName evidence="12">Glycosyltransferase family 71 protein</fullName>
    </recommendedName>
</protein>
<dbReference type="EMBL" id="JAHCVI010000005">
    <property type="protein sequence ID" value="KAG7284924.1"/>
    <property type="molecule type" value="Genomic_DNA"/>
</dbReference>
<keyword evidence="4" id="KW-0808">Transferase</keyword>
<evidence type="ECO:0000256" key="9">
    <source>
        <dbReference type="ARBA" id="ARBA00023136"/>
    </source>
</evidence>
<dbReference type="GO" id="GO:0000139">
    <property type="term" value="C:Golgi membrane"/>
    <property type="evidence" value="ECO:0007669"/>
    <property type="project" value="UniProtKB-SubCell"/>
</dbReference>
<comment type="subcellular location">
    <subcellularLocation>
        <location evidence="1">Golgi apparatus membrane</location>
        <topology evidence="1">Single-pass type II membrane protein</topology>
    </subcellularLocation>
</comment>
<dbReference type="Pfam" id="PF11051">
    <property type="entry name" value="Mannosyl_trans3"/>
    <property type="match status" value="1"/>
</dbReference>
<keyword evidence="5" id="KW-0812">Transmembrane</keyword>
<dbReference type="GO" id="GO:0046354">
    <property type="term" value="P:mannan biosynthetic process"/>
    <property type="evidence" value="ECO:0007669"/>
    <property type="project" value="TreeGrafter"/>
</dbReference>
<dbReference type="GO" id="GO:0000026">
    <property type="term" value="F:alpha-1,2-mannosyltransferase activity"/>
    <property type="evidence" value="ECO:0007669"/>
    <property type="project" value="TreeGrafter"/>
</dbReference>
<dbReference type="AlphaFoldDB" id="A0AAD4EP98"/>
<comment type="pathway">
    <text evidence="2">Protein modification; protein glycosylation.</text>
</comment>
<keyword evidence="8" id="KW-0333">Golgi apparatus</keyword>
<dbReference type="InterPro" id="IPR029044">
    <property type="entry name" value="Nucleotide-diphossugar_trans"/>
</dbReference>
<dbReference type="InterPro" id="IPR022751">
    <property type="entry name" value="Alpha_mannosyltransferase"/>
</dbReference>
<keyword evidence="9" id="KW-0472">Membrane</keyword>
<evidence type="ECO:0000256" key="5">
    <source>
        <dbReference type="ARBA" id="ARBA00022692"/>
    </source>
</evidence>
<evidence type="ECO:0000256" key="7">
    <source>
        <dbReference type="ARBA" id="ARBA00022989"/>
    </source>
</evidence>
<sequence length="222" mass="25631">MALRRIPRTLVTAAAIASVLLIAGWYSLALPSLSVSEARKTCNWTPNDKVNFMFDGAKDWNVKERPESEVELRRRQWQDFVRNIPPYKDVASRFFGRGIVLLAGNGDTLMRTKTLLRALHRLNSKVPIEIHYYGDEMDDGKRQQLTKIYPHTVFNDLASKDNIMHSVFSTSLINYQLKTVAIVNSRFAEILLLDSDNIPVIDPAELWESPTYREYRTIFWPE</sequence>
<proteinExistence type="inferred from homology"/>
<gene>
    <name evidence="10" type="ORF">NEMBOFW57_009539</name>
</gene>
<dbReference type="Proteomes" id="UP001197093">
    <property type="component" value="Unassembled WGS sequence"/>
</dbReference>
<evidence type="ECO:0000313" key="11">
    <source>
        <dbReference type="Proteomes" id="UP001197093"/>
    </source>
</evidence>
<reference evidence="10" key="1">
    <citation type="submission" date="2023-02" db="EMBL/GenBank/DDBJ databases">
        <authorList>
            <person name="Palmer J.M."/>
        </authorList>
    </citation>
    <scope>NUCLEOTIDE SEQUENCE</scope>
    <source>
        <strain evidence="10">FW57</strain>
    </source>
</reference>
<keyword evidence="7" id="KW-1133">Transmembrane helix</keyword>
<accession>A0AAD4EP98</accession>
<keyword evidence="6" id="KW-0735">Signal-anchor</keyword>
<evidence type="ECO:0000256" key="2">
    <source>
        <dbReference type="ARBA" id="ARBA00004922"/>
    </source>
</evidence>
<dbReference type="PANTHER" id="PTHR31646:SF1">
    <property type="entry name" value="ALPHA-1,2-MANNOSYLTRANSFERASE MNN2"/>
    <property type="match status" value="1"/>
</dbReference>
<organism evidence="10 11">
    <name type="scientific">Staphylotrichum longicolle</name>
    <dbReference type="NCBI Taxonomy" id="669026"/>
    <lineage>
        <taxon>Eukaryota</taxon>
        <taxon>Fungi</taxon>
        <taxon>Dikarya</taxon>
        <taxon>Ascomycota</taxon>
        <taxon>Pezizomycotina</taxon>
        <taxon>Sordariomycetes</taxon>
        <taxon>Sordariomycetidae</taxon>
        <taxon>Sordariales</taxon>
        <taxon>Chaetomiaceae</taxon>
        <taxon>Staphylotrichum</taxon>
    </lineage>
</organism>
<dbReference type="Gene3D" id="3.90.550.10">
    <property type="entry name" value="Spore Coat Polysaccharide Biosynthesis Protein SpsA, Chain A"/>
    <property type="match status" value="1"/>
</dbReference>
<dbReference type="SUPFAM" id="SSF53448">
    <property type="entry name" value="Nucleotide-diphospho-sugar transferases"/>
    <property type="match status" value="1"/>
</dbReference>
<dbReference type="PANTHER" id="PTHR31646">
    <property type="entry name" value="ALPHA-1,2-MANNOSYLTRANSFERASE MNN2"/>
    <property type="match status" value="1"/>
</dbReference>
<evidence type="ECO:0000313" key="10">
    <source>
        <dbReference type="EMBL" id="KAG7284924.1"/>
    </source>
</evidence>
<name>A0AAD4EP98_9PEZI</name>
<keyword evidence="11" id="KW-1185">Reference proteome</keyword>
<evidence type="ECO:0008006" key="12">
    <source>
        <dbReference type="Google" id="ProtNLM"/>
    </source>
</evidence>
<evidence type="ECO:0000256" key="8">
    <source>
        <dbReference type="ARBA" id="ARBA00023034"/>
    </source>
</evidence>
<evidence type="ECO:0000256" key="3">
    <source>
        <dbReference type="ARBA" id="ARBA00009105"/>
    </source>
</evidence>
<evidence type="ECO:0000256" key="1">
    <source>
        <dbReference type="ARBA" id="ARBA00004323"/>
    </source>
</evidence>